<dbReference type="InterPro" id="IPR017853">
    <property type="entry name" value="GH"/>
</dbReference>
<keyword evidence="6 11" id="KW-0326">Glycosidase</keyword>
<keyword evidence="4" id="KW-0238">DNA-binding</keyword>
<evidence type="ECO:0000256" key="3">
    <source>
        <dbReference type="ARBA" id="ARBA00023015"/>
    </source>
</evidence>
<dbReference type="Pfam" id="PF01418">
    <property type="entry name" value="HTH_6"/>
    <property type="match status" value="1"/>
</dbReference>
<accession>A0A9D2J726</accession>
<dbReference type="AlphaFoldDB" id="A0A9D2J726"/>
<dbReference type="Gene3D" id="3.40.50.10490">
    <property type="entry name" value="Glucose-6-phosphate isomerase like protein, domain 1"/>
    <property type="match status" value="1"/>
</dbReference>
<evidence type="ECO:0000256" key="1">
    <source>
        <dbReference type="ARBA" id="ARBA00010838"/>
    </source>
</evidence>
<protein>
    <submittedName>
        <fullName evidence="11">6-phospho-beta-glucosidase</fullName>
        <ecNumber evidence="11">3.2.1.86</ecNumber>
    </submittedName>
</protein>
<dbReference type="FunFam" id="3.20.20.80:FF:000004">
    <property type="entry name" value="Beta-glucosidase 6-phospho-beta-glucosidase"/>
    <property type="match status" value="1"/>
</dbReference>
<reference evidence="11" key="2">
    <citation type="submission" date="2021-04" db="EMBL/GenBank/DDBJ databases">
        <authorList>
            <person name="Gilroy R."/>
        </authorList>
    </citation>
    <scope>NUCLEOTIDE SEQUENCE</scope>
    <source>
        <strain evidence="11">CHK179-28034</strain>
    </source>
</reference>
<dbReference type="NCBIfam" id="NF007356">
    <property type="entry name" value="PRK09852.1"/>
    <property type="match status" value="1"/>
</dbReference>
<dbReference type="InterPro" id="IPR018120">
    <property type="entry name" value="Glyco_hydro_1_AS"/>
</dbReference>
<evidence type="ECO:0000313" key="12">
    <source>
        <dbReference type="Proteomes" id="UP000824049"/>
    </source>
</evidence>
<dbReference type="InterPro" id="IPR000281">
    <property type="entry name" value="HTH_RpiR"/>
</dbReference>
<dbReference type="GO" id="GO:0097367">
    <property type="term" value="F:carbohydrate derivative binding"/>
    <property type="evidence" value="ECO:0007669"/>
    <property type="project" value="InterPro"/>
</dbReference>
<dbReference type="InterPro" id="IPR009057">
    <property type="entry name" value="Homeodomain-like_sf"/>
</dbReference>
<dbReference type="GO" id="GO:0005829">
    <property type="term" value="C:cytosol"/>
    <property type="evidence" value="ECO:0007669"/>
    <property type="project" value="TreeGrafter"/>
</dbReference>
<proteinExistence type="inferred from homology"/>
<dbReference type="PANTHER" id="PTHR10353">
    <property type="entry name" value="GLYCOSYL HYDROLASE"/>
    <property type="match status" value="1"/>
</dbReference>
<dbReference type="SUPFAM" id="SSF51445">
    <property type="entry name" value="(Trans)glycosidases"/>
    <property type="match status" value="1"/>
</dbReference>
<dbReference type="SUPFAM" id="SSF53697">
    <property type="entry name" value="SIS domain"/>
    <property type="match status" value="1"/>
</dbReference>
<dbReference type="PROSITE" id="PS00572">
    <property type="entry name" value="GLYCOSYL_HYDROL_F1_1"/>
    <property type="match status" value="1"/>
</dbReference>
<reference evidence="11" key="1">
    <citation type="journal article" date="2021" name="PeerJ">
        <title>Extensive microbial diversity within the chicken gut microbiome revealed by metagenomics and culture.</title>
        <authorList>
            <person name="Gilroy R."/>
            <person name="Ravi A."/>
            <person name="Getino M."/>
            <person name="Pursley I."/>
            <person name="Horton D.L."/>
            <person name="Alikhan N.F."/>
            <person name="Baker D."/>
            <person name="Gharbi K."/>
            <person name="Hall N."/>
            <person name="Watson M."/>
            <person name="Adriaenssens E.M."/>
            <person name="Foster-Nyarko E."/>
            <person name="Jarju S."/>
            <person name="Secka A."/>
            <person name="Antonio M."/>
            <person name="Oren A."/>
            <person name="Chaudhuri R.R."/>
            <person name="La Ragione R."/>
            <person name="Hildebrand F."/>
            <person name="Pallen M.J."/>
        </authorList>
    </citation>
    <scope>NUCLEOTIDE SEQUENCE</scope>
    <source>
        <strain evidence="11">CHK179-28034</strain>
    </source>
</reference>
<dbReference type="PRINTS" id="PR00131">
    <property type="entry name" value="GLHYDRLASE1"/>
</dbReference>
<dbReference type="Proteomes" id="UP000824049">
    <property type="component" value="Unassembled WGS sequence"/>
</dbReference>
<dbReference type="InterPro" id="IPR046348">
    <property type="entry name" value="SIS_dom_sf"/>
</dbReference>
<dbReference type="CDD" id="cd05013">
    <property type="entry name" value="SIS_RpiR"/>
    <property type="match status" value="1"/>
</dbReference>
<dbReference type="NCBIfam" id="NF007158">
    <property type="entry name" value="PRK09593.1"/>
    <property type="match status" value="1"/>
</dbReference>
<keyword evidence="5" id="KW-0804">Transcription</keyword>
<dbReference type="PANTHER" id="PTHR10353:SF296">
    <property type="entry name" value="6-PHOSPHO-BETA-GLUCOSIDASE"/>
    <property type="match status" value="1"/>
</dbReference>
<dbReference type="Pfam" id="PF00232">
    <property type="entry name" value="Glyco_hydro_1"/>
    <property type="match status" value="1"/>
</dbReference>
<keyword evidence="3" id="KW-0805">Transcription regulation</keyword>
<dbReference type="Gene3D" id="1.10.10.10">
    <property type="entry name" value="Winged helix-like DNA-binding domain superfamily/Winged helix DNA-binding domain"/>
    <property type="match status" value="1"/>
</dbReference>
<feature type="domain" description="HTH rpiR-type" evidence="9">
    <location>
        <begin position="1"/>
        <end position="75"/>
    </location>
</feature>
<organism evidence="11 12">
    <name type="scientific">Candidatus Anaerobutyricum stercoris</name>
    <dbReference type="NCBI Taxonomy" id="2838457"/>
    <lineage>
        <taxon>Bacteria</taxon>
        <taxon>Bacillati</taxon>
        <taxon>Bacillota</taxon>
        <taxon>Clostridia</taxon>
        <taxon>Lachnospirales</taxon>
        <taxon>Lachnospiraceae</taxon>
        <taxon>Anaerobutyricum</taxon>
    </lineage>
</organism>
<sequence length="651" mass="74457">MLLEKLREEEHFTNHEKDVVRYILDHLEQVPSMSAGELARASFTSKATVVRLSQKLGLAGYQEFKLKLVEEVNQKNRIDRILANEPITGKSTYTDIINTLPVFYDKAITNTRLSFDKNVMIRINNYLQGAECIDIYGTGISYHLAKEAAFKFATLGIECSAYESINGHYLAARKNKKTVAFLLSFTGANRPVVRIARYLREATNNYVVGIAGPHGEYRMPVMEGVMSYKDLPEDSFYPGREAVDVYGHYKEDIALFAEMGLKCYRFSVSWSRIFPTGEEEEPNEEGLRFYDAFIDELLKYNIEPIVTICHFDIPLALVDKYGSWRSRRVIDCYVRYCEALFKRYEKKVRYWITFNEINMLMHLPFMGAGICFEEGENELQVKYQAAHNELVASALATKLAHEINPDFQIGCMLAAGSVYPYSCNPDDVWESMKKDRENYFFIDVQVRGEYPSYARKFLEKEGICLETGVDDARILKENTVDFVSLSYYNSRCVRADGQGEASGGNVFASAKNPYLTCSQWGWPIDPTGLRITLNALYDRYQKPLFIVENGLGAVDKVEEDGSIEDDYRIDYLSSHIKAMMQAVDEDGVELLGYTPWGCVDLISATTGEMSKRYGLIYVDKDDAGRGTLNRKKKKSFYWYKEVIETNGENLR</sequence>
<dbReference type="EMBL" id="DXBR01000010">
    <property type="protein sequence ID" value="HIZ38467.1"/>
    <property type="molecule type" value="Genomic_DNA"/>
</dbReference>
<feature type="active site" description="Nucleophile" evidence="7">
    <location>
        <position position="548"/>
    </location>
</feature>
<comment type="similarity">
    <text evidence="1 8">Belongs to the glycosyl hydrolase 1 family.</text>
</comment>
<evidence type="ECO:0000256" key="8">
    <source>
        <dbReference type="RuleBase" id="RU003690"/>
    </source>
</evidence>
<dbReference type="Gene3D" id="3.20.20.80">
    <property type="entry name" value="Glycosidases"/>
    <property type="match status" value="1"/>
</dbReference>
<keyword evidence="2 11" id="KW-0378">Hydrolase</keyword>
<evidence type="ECO:0000259" key="9">
    <source>
        <dbReference type="PROSITE" id="PS51071"/>
    </source>
</evidence>
<dbReference type="PROSITE" id="PS51464">
    <property type="entry name" value="SIS"/>
    <property type="match status" value="1"/>
</dbReference>
<evidence type="ECO:0000256" key="5">
    <source>
        <dbReference type="ARBA" id="ARBA00023163"/>
    </source>
</evidence>
<dbReference type="SUPFAM" id="SSF46689">
    <property type="entry name" value="Homeodomain-like"/>
    <property type="match status" value="1"/>
</dbReference>
<dbReference type="EC" id="3.2.1.86" evidence="11"/>
<comment type="caution">
    <text evidence="11">The sequence shown here is derived from an EMBL/GenBank/DDBJ whole genome shotgun (WGS) entry which is preliminary data.</text>
</comment>
<evidence type="ECO:0000256" key="7">
    <source>
        <dbReference type="PROSITE-ProRule" id="PRU10055"/>
    </source>
</evidence>
<dbReference type="InterPro" id="IPR001347">
    <property type="entry name" value="SIS_dom"/>
</dbReference>
<dbReference type="Pfam" id="PF01380">
    <property type="entry name" value="SIS"/>
    <property type="match status" value="1"/>
</dbReference>
<dbReference type="GO" id="GO:0016052">
    <property type="term" value="P:carbohydrate catabolic process"/>
    <property type="evidence" value="ECO:0007669"/>
    <property type="project" value="TreeGrafter"/>
</dbReference>
<feature type="domain" description="SIS" evidence="10">
    <location>
        <begin position="123"/>
        <end position="242"/>
    </location>
</feature>
<evidence type="ECO:0000256" key="2">
    <source>
        <dbReference type="ARBA" id="ARBA00022801"/>
    </source>
</evidence>
<evidence type="ECO:0000256" key="6">
    <source>
        <dbReference type="ARBA" id="ARBA00023295"/>
    </source>
</evidence>
<dbReference type="GO" id="GO:0008706">
    <property type="term" value="F:6-phospho-beta-glucosidase activity"/>
    <property type="evidence" value="ECO:0007669"/>
    <property type="project" value="UniProtKB-EC"/>
</dbReference>
<name>A0A9D2J726_9FIRM</name>
<evidence type="ECO:0000313" key="11">
    <source>
        <dbReference type="EMBL" id="HIZ38467.1"/>
    </source>
</evidence>
<dbReference type="GO" id="GO:0003700">
    <property type="term" value="F:DNA-binding transcription factor activity"/>
    <property type="evidence" value="ECO:0007669"/>
    <property type="project" value="InterPro"/>
</dbReference>
<evidence type="ECO:0000256" key="4">
    <source>
        <dbReference type="ARBA" id="ARBA00023125"/>
    </source>
</evidence>
<dbReference type="GO" id="GO:0003677">
    <property type="term" value="F:DNA binding"/>
    <property type="evidence" value="ECO:0007669"/>
    <property type="project" value="UniProtKB-KW"/>
</dbReference>
<gene>
    <name evidence="11" type="primary">ascB</name>
    <name evidence="11" type="ORF">H9968_00870</name>
</gene>
<dbReference type="PROSITE" id="PS51071">
    <property type="entry name" value="HTH_RPIR"/>
    <property type="match status" value="1"/>
</dbReference>
<dbReference type="GO" id="GO:1901135">
    <property type="term" value="P:carbohydrate derivative metabolic process"/>
    <property type="evidence" value="ECO:0007669"/>
    <property type="project" value="InterPro"/>
</dbReference>
<evidence type="ECO:0000259" key="10">
    <source>
        <dbReference type="PROSITE" id="PS51464"/>
    </source>
</evidence>
<dbReference type="InterPro" id="IPR036388">
    <property type="entry name" value="WH-like_DNA-bd_sf"/>
</dbReference>
<dbReference type="InterPro" id="IPR001360">
    <property type="entry name" value="Glyco_hydro_1"/>
</dbReference>
<dbReference type="InterPro" id="IPR035472">
    <property type="entry name" value="RpiR-like_SIS"/>
</dbReference>